<organism evidence="1 2">
    <name type="scientific">Blastococcus brunescens</name>
    <dbReference type="NCBI Taxonomy" id="1564165"/>
    <lineage>
        <taxon>Bacteria</taxon>
        <taxon>Bacillati</taxon>
        <taxon>Actinomycetota</taxon>
        <taxon>Actinomycetes</taxon>
        <taxon>Geodermatophilales</taxon>
        <taxon>Geodermatophilaceae</taxon>
        <taxon>Blastococcus</taxon>
    </lineage>
</organism>
<evidence type="ECO:0000313" key="2">
    <source>
        <dbReference type="Proteomes" id="UP001324287"/>
    </source>
</evidence>
<reference evidence="1 2" key="1">
    <citation type="submission" date="2023-12" db="EMBL/GenBank/DDBJ databases">
        <title>Blastococcus brunescens sp. nov., an actonobacterium isolated from sandstone collected in sahara desert.</title>
        <authorList>
            <person name="Gtari M."/>
            <person name="Ghodhbane F."/>
        </authorList>
    </citation>
    <scope>NUCLEOTIDE SEQUENCE [LARGE SCALE GENOMIC DNA]</scope>
    <source>
        <strain evidence="1 2">BMG 8361</strain>
    </source>
</reference>
<proteinExistence type="predicted"/>
<dbReference type="Proteomes" id="UP001324287">
    <property type="component" value="Chromosome"/>
</dbReference>
<evidence type="ECO:0008006" key="3">
    <source>
        <dbReference type="Google" id="ProtNLM"/>
    </source>
</evidence>
<accession>A0ABZ1B428</accession>
<gene>
    <name evidence="1" type="ORF">U6N30_08200</name>
</gene>
<dbReference type="RefSeq" id="WP_324276878.1">
    <property type="nucleotide sequence ID" value="NZ_CP141261.1"/>
</dbReference>
<keyword evidence="2" id="KW-1185">Reference proteome</keyword>
<evidence type="ECO:0000313" key="1">
    <source>
        <dbReference type="EMBL" id="WRL65559.1"/>
    </source>
</evidence>
<protein>
    <recommendedName>
        <fullName evidence="3">Leucine-rich repeat domain-containing protein</fullName>
    </recommendedName>
</protein>
<name>A0ABZ1B428_9ACTN</name>
<sequence length="122" mass="13603">MLRGLALKLGGAPDLTAFPDFPALRFFEAWQVRGLEDLRPVAASRTLEVLYLESLPRAELPDFSQAVSLAHVRLDNLPISEGLSGLAAAPNLRQVRISRRVFSQRKWRPCEDTPPSRPPSSR</sequence>
<dbReference type="EMBL" id="CP141261">
    <property type="protein sequence ID" value="WRL65559.1"/>
    <property type="molecule type" value="Genomic_DNA"/>
</dbReference>
<dbReference type="SUPFAM" id="SSF52058">
    <property type="entry name" value="L domain-like"/>
    <property type="match status" value="1"/>
</dbReference>